<accession>A0A5E4QQV7</accession>
<organism evidence="1 2">
    <name type="scientific">Leptidea sinapis</name>
    <dbReference type="NCBI Taxonomy" id="189913"/>
    <lineage>
        <taxon>Eukaryota</taxon>
        <taxon>Metazoa</taxon>
        <taxon>Ecdysozoa</taxon>
        <taxon>Arthropoda</taxon>
        <taxon>Hexapoda</taxon>
        <taxon>Insecta</taxon>
        <taxon>Pterygota</taxon>
        <taxon>Neoptera</taxon>
        <taxon>Endopterygota</taxon>
        <taxon>Lepidoptera</taxon>
        <taxon>Glossata</taxon>
        <taxon>Ditrysia</taxon>
        <taxon>Papilionoidea</taxon>
        <taxon>Pieridae</taxon>
        <taxon>Dismorphiinae</taxon>
        <taxon>Leptidea</taxon>
    </lineage>
</organism>
<dbReference type="AlphaFoldDB" id="A0A5E4QQV7"/>
<reference evidence="1 2" key="1">
    <citation type="submission" date="2017-07" db="EMBL/GenBank/DDBJ databases">
        <authorList>
            <person name="Talla V."/>
            <person name="Backstrom N."/>
        </authorList>
    </citation>
    <scope>NUCLEOTIDE SEQUENCE [LARGE SCALE GENOMIC DNA]</scope>
</reference>
<protein>
    <submittedName>
        <fullName evidence="1">Uncharacterized protein</fullName>
    </submittedName>
</protein>
<dbReference type="EMBL" id="FZQP02004034">
    <property type="protein sequence ID" value="VVC99276.1"/>
    <property type="molecule type" value="Genomic_DNA"/>
</dbReference>
<evidence type="ECO:0000313" key="1">
    <source>
        <dbReference type="EMBL" id="VVC99276.1"/>
    </source>
</evidence>
<gene>
    <name evidence="1" type="ORF">LSINAPIS_LOCUS10178</name>
</gene>
<sequence length="195" mass="22557">MEVKLQKQIIDHFSFLEEFYNTSKTCLKSCQNYAVSIYKIARSCRNIKEAQLQNTPLENFDGLQNRLIASLHSKINNLIQEIQSEFSIIEETFEKLCYKNKLVQDSCIDIDFTEESDLIKGSPYQPPLKQLLEFASDSVTFGSHICAQIETALNILALEELETISFPDHFKFPTIWETRIPEIIAYTSFIQENTI</sequence>
<evidence type="ECO:0000313" key="2">
    <source>
        <dbReference type="Proteomes" id="UP000324832"/>
    </source>
</evidence>
<dbReference type="Proteomes" id="UP000324832">
    <property type="component" value="Unassembled WGS sequence"/>
</dbReference>
<keyword evidence="2" id="KW-1185">Reference proteome</keyword>
<proteinExistence type="predicted"/>
<name>A0A5E4QQV7_9NEOP</name>